<proteinExistence type="predicted"/>
<protein>
    <submittedName>
        <fullName evidence="1">Myosin motor domain-containing protein</fullName>
    </submittedName>
</protein>
<dbReference type="AlphaFoldDB" id="A0A0R3WQ47"/>
<sequence>LAQPYLLDPAAVMTSEVSGGLSGGSGTAGTVAATTAAGPFSNAGRHSNWRLWGKWGPLDAEVNQRRLFNIHRFLEERILTTDREVPADCVFHANGNIYDAEGFLVSEAGEFAPSELETVLETASCLRAALTRMDSDITSDAVPHPQRGLNKALLRIVLSGCVATSVFLPHDLTSLYILQFEKLPNSLTRAQFVGFYGRSGTMH</sequence>
<accession>A0A0R3WQ47</accession>
<evidence type="ECO:0000313" key="1">
    <source>
        <dbReference type="WBParaSite" id="TTAC_0000288701-mRNA-1"/>
    </source>
</evidence>
<dbReference type="STRING" id="6205.A0A0R3WQ47"/>
<name>A0A0R3WQ47_HYDTA</name>
<dbReference type="WBParaSite" id="TTAC_0000288701-mRNA-1">
    <property type="protein sequence ID" value="TTAC_0000288701-mRNA-1"/>
    <property type="gene ID" value="TTAC_0000288701"/>
</dbReference>
<organism evidence="1">
    <name type="scientific">Hydatigena taeniaeformis</name>
    <name type="common">Feline tapeworm</name>
    <name type="synonym">Taenia taeniaeformis</name>
    <dbReference type="NCBI Taxonomy" id="6205"/>
    <lineage>
        <taxon>Eukaryota</taxon>
        <taxon>Metazoa</taxon>
        <taxon>Spiralia</taxon>
        <taxon>Lophotrochozoa</taxon>
        <taxon>Platyhelminthes</taxon>
        <taxon>Cestoda</taxon>
        <taxon>Eucestoda</taxon>
        <taxon>Cyclophyllidea</taxon>
        <taxon>Taeniidae</taxon>
        <taxon>Hydatigera</taxon>
    </lineage>
</organism>
<reference evidence="1" key="1">
    <citation type="submission" date="2017-02" db="UniProtKB">
        <authorList>
            <consortium name="WormBaseParasite"/>
        </authorList>
    </citation>
    <scope>IDENTIFICATION</scope>
</reference>